<dbReference type="InterPro" id="IPR012132">
    <property type="entry name" value="GMC_OxRdtase"/>
</dbReference>
<evidence type="ECO:0000256" key="4">
    <source>
        <dbReference type="ARBA" id="ARBA00022827"/>
    </source>
</evidence>
<feature type="domain" description="Glucose-methanol-choline oxidoreductase N-terminal" evidence="5">
    <location>
        <begin position="4"/>
        <end position="109"/>
    </location>
</feature>
<keyword evidence="6" id="KW-0560">Oxidoreductase</keyword>
<comment type="similarity">
    <text evidence="2">Belongs to the GMC oxidoreductase family.</text>
</comment>
<dbReference type="EC" id="1.1.99.-" evidence="6"/>
<dbReference type="Gene3D" id="3.50.50.60">
    <property type="entry name" value="FAD/NAD(P)-binding domain"/>
    <property type="match status" value="1"/>
</dbReference>
<dbReference type="PANTHER" id="PTHR11552:SF147">
    <property type="entry name" value="CHOLINE DEHYDROGENASE, MITOCHONDRIAL"/>
    <property type="match status" value="1"/>
</dbReference>
<keyword evidence="3" id="KW-0285">Flavoprotein</keyword>
<dbReference type="InterPro" id="IPR036188">
    <property type="entry name" value="FAD/NAD-bd_sf"/>
</dbReference>
<organism evidence="6 7">
    <name type="scientific">Enhygromyxa salina</name>
    <dbReference type="NCBI Taxonomy" id="215803"/>
    <lineage>
        <taxon>Bacteria</taxon>
        <taxon>Pseudomonadati</taxon>
        <taxon>Myxococcota</taxon>
        <taxon>Polyangia</taxon>
        <taxon>Nannocystales</taxon>
        <taxon>Nannocystaceae</taxon>
        <taxon>Enhygromyxa</taxon>
    </lineage>
</organism>
<name>A0A2S9XD13_9BACT</name>
<proteinExistence type="inferred from homology"/>
<evidence type="ECO:0000313" key="6">
    <source>
        <dbReference type="EMBL" id="PRP90754.1"/>
    </source>
</evidence>
<dbReference type="SUPFAM" id="SSF51905">
    <property type="entry name" value="FAD/NAD(P)-binding domain"/>
    <property type="match status" value="1"/>
</dbReference>
<dbReference type="Pfam" id="PF00732">
    <property type="entry name" value="GMC_oxred_N"/>
    <property type="match status" value="1"/>
</dbReference>
<dbReference type="GO" id="GO:0016614">
    <property type="term" value="F:oxidoreductase activity, acting on CH-OH group of donors"/>
    <property type="evidence" value="ECO:0007669"/>
    <property type="project" value="InterPro"/>
</dbReference>
<dbReference type="GO" id="GO:0050660">
    <property type="term" value="F:flavin adenine dinucleotide binding"/>
    <property type="evidence" value="ECO:0007669"/>
    <property type="project" value="InterPro"/>
</dbReference>
<dbReference type="InterPro" id="IPR000172">
    <property type="entry name" value="GMC_OxRdtase_N"/>
</dbReference>
<evidence type="ECO:0000259" key="5">
    <source>
        <dbReference type="Pfam" id="PF00732"/>
    </source>
</evidence>
<dbReference type="Proteomes" id="UP000237968">
    <property type="component" value="Unassembled WGS sequence"/>
</dbReference>
<dbReference type="PANTHER" id="PTHR11552">
    <property type="entry name" value="GLUCOSE-METHANOL-CHOLINE GMC OXIDOREDUCTASE"/>
    <property type="match status" value="1"/>
</dbReference>
<evidence type="ECO:0000313" key="7">
    <source>
        <dbReference type="Proteomes" id="UP000237968"/>
    </source>
</evidence>
<sequence>MRSFDYVVIGGGSAGCVVAARLASESDASVLLLELGERGEDNPETLIVDGYKDAFINDRVMWSKYTTPQPGCLGKSMFVGSGRGLGGSGAINAMVYLRSSVSDFDDWGVPSWRWSEVVGD</sequence>
<keyword evidence="4" id="KW-0274">FAD</keyword>
<reference evidence="6 7" key="1">
    <citation type="submission" date="2018-03" db="EMBL/GenBank/DDBJ databases">
        <title>Draft Genome Sequences of the Obligatory Marine Myxobacteria Enhygromyxa salina SWB005.</title>
        <authorList>
            <person name="Poehlein A."/>
            <person name="Moghaddam J.A."/>
            <person name="Harms H."/>
            <person name="Alanjari M."/>
            <person name="Koenig G.M."/>
            <person name="Daniel R."/>
            <person name="Schaeberle T.F."/>
        </authorList>
    </citation>
    <scope>NUCLEOTIDE SEQUENCE [LARGE SCALE GENOMIC DNA]</scope>
    <source>
        <strain evidence="6 7">SWB005</strain>
    </source>
</reference>
<accession>A0A2S9XD13</accession>
<evidence type="ECO:0000256" key="2">
    <source>
        <dbReference type="ARBA" id="ARBA00010790"/>
    </source>
</evidence>
<keyword evidence="7" id="KW-1185">Reference proteome</keyword>
<dbReference type="PROSITE" id="PS51257">
    <property type="entry name" value="PROKAR_LIPOPROTEIN"/>
    <property type="match status" value="1"/>
</dbReference>
<gene>
    <name evidence="6" type="primary">alkJ</name>
    <name evidence="6" type="ORF">ENSA5_61880</name>
</gene>
<comment type="cofactor">
    <cofactor evidence="1">
        <name>FAD</name>
        <dbReference type="ChEBI" id="CHEBI:57692"/>
    </cofactor>
</comment>
<protein>
    <submittedName>
        <fullName evidence="6">Alcohol dehydrogenase</fullName>
        <ecNumber evidence="6">1.1.99.-</ecNumber>
    </submittedName>
</protein>
<dbReference type="AlphaFoldDB" id="A0A2S9XD13"/>
<comment type="caution">
    <text evidence="6">The sequence shown here is derived from an EMBL/GenBank/DDBJ whole genome shotgun (WGS) entry which is preliminary data.</text>
</comment>
<evidence type="ECO:0000256" key="3">
    <source>
        <dbReference type="ARBA" id="ARBA00022630"/>
    </source>
</evidence>
<dbReference type="EMBL" id="PVNK01000269">
    <property type="protein sequence ID" value="PRP90754.1"/>
    <property type="molecule type" value="Genomic_DNA"/>
</dbReference>
<evidence type="ECO:0000256" key="1">
    <source>
        <dbReference type="ARBA" id="ARBA00001974"/>
    </source>
</evidence>